<feature type="compositionally biased region" description="Basic and acidic residues" evidence="1">
    <location>
        <begin position="387"/>
        <end position="416"/>
    </location>
</feature>
<proteinExistence type="predicted"/>
<feature type="compositionally biased region" description="Basic and acidic residues" evidence="1">
    <location>
        <begin position="353"/>
        <end position="375"/>
    </location>
</feature>
<organism evidence="2 3">
    <name type="scientific">Phenylobacterium deserti</name>
    <dbReference type="NCBI Taxonomy" id="1914756"/>
    <lineage>
        <taxon>Bacteria</taxon>
        <taxon>Pseudomonadati</taxon>
        <taxon>Pseudomonadota</taxon>
        <taxon>Alphaproteobacteria</taxon>
        <taxon>Caulobacterales</taxon>
        <taxon>Caulobacteraceae</taxon>
        <taxon>Phenylobacterium</taxon>
    </lineage>
</organism>
<dbReference type="RefSeq" id="WP_111514117.1">
    <property type="nucleotide sequence ID" value="NZ_QFYR01000001.1"/>
</dbReference>
<dbReference type="Proteomes" id="UP000249725">
    <property type="component" value="Unassembled WGS sequence"/>
</dbReference>
<sequence>MTRPDRNASLRLAALLMGGAATLALAGCKIDNRPLLARGETAPLETAYAPAPYDGALLELPEAPPAPVANLPPEQAYLYPERAYRFDRAAYREAPDYGFAYEDDQRWAWNGDDGMMFAEPIDDGYRYYYYEEGDAYPYYVRDDDYGYAYGENGVLLAVFTAAGALLGMDDYPRYAEPAGRYWAHAYDLHEAWRGSPRMDVRQTAWMDREPLFWAAQDRWFRSAESYEPWREFRTRHDNGLHRGWYKERPQPVDYRHAPGAPLRADDRNWRHEGGQERRLRQDRGPERAGREHRGPDLKGARREARQEARHQDRQHGRQEARREERREERRDRGPERQFARAAANAGRDANAQRPERERARPERHERAERRSEHGGGRPMQMAQADRGGGKPDRAGAERGHAENRGGGKPDRGEHGGGHKGGGGGGDKGGGKGK</sequence>
<feature type="compositionally biased region" description="Gly residues" evidence="1">
    <location>
        <begin position="418"/>
        <end position="427"/>
    </location>
</feature>
<comment type="caution">
    <text evidence="2">The sequence shown here is derived from an EMBL/GenBank/DDBJ whole genome shotgun (WGS) entry which is preliminary data.</text>
</comment>
<evidence type="ECO:0000256" key="1">
    <source>
        <dbReference type="SAM" id="MobiDB-lite"/>
    </source>
</evidence>
<dbReference type="PROSITE" id="PS51257">
    <property type="entry name" value="PROKAR_LIPOPROTEIN"/>
    <property type="match status" value="1"/>
</dbReference>
<name>A0A328AVC7_9CAUL</name>
<gene>
    <name evidence="2" type="ORF">DJ018_06990</name>
</gene>
<feature type="compositionally biased region" description="Low complexity" evidence="1">
    <location>
        <begin position="339"/>
        <end position="352"/>
    </location>
</feature>
<evidence type="ECO:0000313" key="3">
    <source>
        <dbReference type="Proteomes" id="UP000249725"/>
    </source>
</evidence>
<accession>A0A328AVC7</accession>
<feature type="region of interest" description="Disordered" evidence="1">
    <location>
        <begin position="250"/>
        <end position="433"/>
    </location>
</feature>
<evidence type="ECO:0000313" key="2">
    <source>
        <dbReference type="EMBL" id="RAK57666.1"/>
    </source>
</evidence>
<dbReference type="AlphaFoldDB" id="A0A328AVC7"/>
<feature type="compositionally biased region" description="Basic and acidic residues" evidence="1">
    <location>
        <begin position="263"/>
        <end position="338"/>
    </location>
</feature>
<protein>
    <submittedName>
        <fullName evidence="2">Uncharacterized protein</fullName>
    </submittedName>
</protein>
<keyword evidence="3" id="KW-1185">Reference proteome</keyword>
<reference evidence="3" key="1">
    <citation type="submission" date="2018-05" db="EMBL/GenBank/DDBJ databases">
        <authorList>
            <person name="Li X."/>
        </authorList>
    </citation>
    <scope>NUCLEOTIDE SEQUENCE [LARGE SCALE GENOMIC DNA]</scope>
    <source>
        <strain evidence="3">YIM 73061</strain>
    </source>
</reference>
<dbReference type="EMBL" id="QFYR01000001">
    <property type="protein sequence ID" value="RAK57666.1"/>
    <property type="molecule type" value="Genomic_DNA"/>
</dbReference>